<evidence type="ECO:0000313" key="1">
    <source>
        <dbReference type="EMBL" id="RLE46128.1"/>
    </source>
</evidence>
<proteinExistence type="predicted"/>
<gene>
    <name evidence="1" type="ORF">DRJ31_10375</name>
</gene>
<dbReference type="AlphaFoldDB" id="A0A497EJP6"/>
<organism evidence="1 2">
    <name type="scientific">Thermoproteota archaeon</name>
    <dbReference type="NCBI Taxonomy" id="2056631"/>
    <lineage>
        <taxon>Archaea</taxon>
        <taxon>Thermoproteota</taxon>
    </lineage>
</organism>
<dbReference type="InterPro" id="IPR036390">
    <property type="entry name" value="WH_DNA-bd_sf"/>
</dbReference>
<protein>
    <submittedName>
        <fullName evidence="1">Uncharacterized protein</fullName>
    </submittedName>
</protein>
<dbReference type="EMBL" id="QMQV01000205">
    <property type="protein sequence ID" value="RLE46128.1"/>
    <property type="molecule type" value="Genomic_DNA"/>
</dbReference>
<name>A0A497EJP6_9CREN</name>
<sequence>MEVTLRISYRKLFKLYDCLAKRILNERKATILCYIAKHPGCNYSDIARDVFGMESYKEYYDIGGTLAYHLKDLAKRGFIVKKNDRYYVTDVGYVLTLSLKELKEIGGLKEEIEKLRNTIKSIKFLVNNI</sequence>
<comment type="caution">
    <text evidence="1">The sequence shown here is derived from an EMBL/GenBank/DDBJ whole genome shotgun (WGS) entry which is preliminary data.</text>
</comment>
<dbReference type="SUPFAM" id="SSF46785">
    <property type="entry name" value="Winged helix' DNA-binding domain"/>
    <property type="match status" value="1"/>
</dbReference>
<dbReference type="InterPro" id="IPR036388">
    <property type="entry name" value="WH-like_DNA-bd_sf"/>
</dbReference>
<dbReference type="Gene3D" id="1.10.10.10">
    <property type="entry name" value="Winged helix-like DNA-binding domain superfamily/Winged helix DNA-binding domain"/>
    <property type="match status" value="1"/>
</dbReference>
<reference evidence="1 2" key="1">
    <citation type="submission" date="2018-06" db="EMBL/GenBank/DDBJ databases">
        <title>Extensive metabolic versatility and redundancy in microbially diverse, dynamic hydrothermal sediments.</title>
        <authorList>
            <person name="Dombrowski N."/>
            <person name="Teske A."/>
            <person name="Baker B.J."/>
        </authorList>
    </citation>
    <scope>NUCLEOTIDE SEQUENCE [LARGE SCALE GENOMIC DNA]</scope>
    <source>
        <strain evidence="1">B66_G16</strain>
    </source>
</reference>
<evidence type="ECO:0000313" key="2">
    <source>
        <dbReference type="Proteomes" id="UP000278475"/>
    </source>
</evidence>
<dbReference type="Proteomes" id="UP000278475">
    <property type="component" value="Unassembled WGS sequence"/>
</dbReference>
<accession>A0A497EJP6</accession>